<dbReference type="Proteomes" id="UP000035680">
    <property type="component" value="Unassembled WGS sequence"/>
</dbReference>
<dbReference type="WBParaSite" id="SVE_0018700.2">
    <property type="protein sequence ID" value="SVE_0018700.2"/>
    <property type="gene ID" value="SVE_0018700"/>
</dbReference>
<evidence type="ECO:0000256" key="1">
    <source>
        <dbReference type="SAM" id="Coils"/>
    </source>
</evidence>
<feature type="coiled-coil region" evidence="1">
    <location>
        <begin position="972"/>
        <end position="1045"/>
    </location>
</feature>
<feature type="region of interest" description="Disordered" evidence="2">
    <location>
        <begin position="1871"/>
        <end position="1907"/>
    </location>
</feature>
<proteinExistence type="predicted"/>
<feature type="compositionally biased region" description="Basic and acidic residues" evidence="2">
    <location>
        <begin position="1687"/>
        <end position="1697"/>
    </location>
</feature>
<feature type="compositionally biased region" description="Polar residues" evidence="2">
    <location>
        <begin position="653"/>
        <end position="664"/>
    </location>
</feature>
<reference evidence="4" key="2">
    <citation type="submission" date="2015-08" db="UniProtKB">
        <authorList>
            <consortium name="WormBaseParasite"/>
        </authorList>
    </citation>
    <scope>IDENTIFICATION</scope>
</reference>
<feature type="region of interest" description="Disordered" evidence="2">
    <location>
        <begin position="301"/>
        <end position="361"/>
    </location>
</feature>
<dbReference type="STRING" id="75913.A0A0K0EUJ3"/>
<feature type="coiled-coil region" evidence="1">
    <location>
        <begin position="1489"/>
        <end position="1516"/>
    </location>
</feature>
<feature type="compositionally biased region" description="Basic and acidic residues" evidence="2">
    <location>
        <begin position="1666"/>
        <end position="1679"/>
    </location>
</feature>
<evidence type="ECO:0000313" key="4">
    <source>
        <dbReference type="WBParaSite" id="SVE_0018700.2"/>
    </source>
</evidence>
<feature type="coiled-coil region" evidence="1">
    <location>
        <begin position="823"/>
        <end position="885"/>
    </location>
</feature>
<feature type="coiled-coil region" evidence="1">
    <location>
        <begin position="1927"/>
        <end position="2003"/>
    </location>
</feature>
<dbReference type="PANTHER" id="PTHR23159">
    <property type="entry name" value="CENTROSOMAL PROTEIN 2"/>
    <property type="match status" value="1"/>
</dbReference>
<feature type="coiled-coil region" evidence="1">
    <location>
        <begin position="489"/>
        <end position="583"/>
    </location>
</feature>
<dbReference type="PANTHER" id="PTHR23159:SF31">
    <property type="entry name" value="CENTROSOME-ASSOCIATED PROTEIN CEP250 ISOFORM X1"/>
    <property type="match status" value="1"/>
</dbReference>
<feature type="region of interest" description="Disordered" evidence="2">
    <location>
        <begin position="1"/>
        <end position="21"/>
    </location>
</feature>
<sequence>MVHERGKLNVQMDGNEEDKNRRNDNLFWHSIPKSNHPSNYNSFFITPAIGRPIKPNINSNIPNLTNKNTPNSGGKFIGGKKNSLNEYELQSNMLRYQNNKYNYDTSTIPSSLKYTTYNRTSKENDKLTSKNPSSNIPISGTSSLPKKGILKRPASGYIDKQPDNEKISSNSKLPQSEISCMTRSLPSNLVDGNNDLLTQEKGIKFDEVTIQNTTSNGDKSKGGKPKLSWSEKDAIAIFGDTSDDYTTETENDLKSENRKFKDSDQSIFWDLKKRPITIPRKPSSGASNNIPDTLSETAILSSEESGPDDGVSKVTNNYNNVKNKNEDNTEGGELSDEGTLYSNTSTLVDNNKDKKNDDKEVKSPAINVAGLPPLIKTKIPSISLKISDFPPLPKNNDNKNVLLKSNSGNSIPSLITKIPLNNNTLMIRRTPEIEEDIDKSSVASSTGSSVIAGKWWFGKDTRYQLHCEKKGCAHKNCGQKKDDDYLTPTQRYTQEINKLKSDLRKCQNQIKDKDKQLEQLRSKYKDIENLITNSDKFGYQKEALDRKENEMNDMFRREKNELLEKHEIRVRQLIQETVDARTEMMKYAKKLEDIKQIKESMVDASINTDNIEFFDNNLHLNTNQGVIINSRRMSPSFPPVDPIVKNGEKDSTDPNSSTTSQNLPFNNQIIPEGFNIQDTLNQLAAYQNEGFIWRTQASQLEICLKEQILKSTNNEGILMNKLELLQMENESLKERVRKLESDEVSDEVFENTNQYIMASSNGTLGNQLTIDVSSPQNASTDNILIAHNLSPAHELTPTKMGVISAAAMILGTDCKMKECIEYRKKIGDENKELKDKISSQTNQINDLSNNLEESKKNIDKLNNDIESMKNKNKQLAECNEEKTAEINAASMTISRLHATNESLNKAVTYLEEKLHVYQDTILKHDLIVRDNFDNTYNNNDDPSTWRIGFVDSNRYSVNYSKRVQTEMTAEDLSHHENQFTTLTDKIHELEKEFALKNISVTDRFKDIEENLILKAKLVETLSKQLEENAQLIQEEEKNREKEREIFENRINSLANIANKVPVLEMECQKLIEEKSLGEIRYRELEDAYNDILSKNLETNLNKINQVDIYWKEKMYGLENKKKLIESDLKKLKKDYDNLVLRSKVEKADLEARLTSSITHANELFKSINKNTTECETQVEPKMNSKYVSCKPNMKHKPTEIGKDDLWNEDEERLKSMLAELQMTKKQVKVLQEKLIEMEKHRRLSEDRISICTQLYAVKNTRDTKDGTRSTLSPIPINKKSESLMPIPTIRCHSPSVTRSLCSDINTGSDLMQCRSLSAFNDRPLSNVSISENDEKLEELIGTNKELKNRIEELETENSEYASREKERIQTLTSEFETLRTELDEEIKKYEKEKRIMKEKIIFLEKFKAENMELRRKCKGLRKILKQLNKDEIDSMDSLYPLNQPSTFLELDKKIQKSKSSNDIVENTSNKMIERQTSTDIIFNNNTPNVDENLVEMQKLRNKNLILEKELVIIKKLLESNIKKTFASLSKSDIPQKDIEDINLEHAKILTEYSEPEYTNLSNDLDEVCFELTKFMEYIMDSDGSSNLGEHPKKIHIAKEKVTKWFNKNVRNKDDRECDKVENVKDDNDKQYSSILIQSLASQLDDVTKNLHDAYLELSLFKQENKNSRKMSAGEREKKGFQRSRSHSGRDCGSDYKNKDDSLSIAGKELKEWKEKTGTMFRELYRLRGEFVKVDEERRDLIYNLKILRGELEIERAKRETLEQQPKTKPDDKDKVESVENVKNKVNAQKLYDRGTVNKSMNSIYYSVNSDPSVGGEEIGTCKSLSNLSSIKKKATSDNSFVTNSVSCYSLNDIDSDHGSLNDESTATLLNDSRDISKNPPIKQLSLGEPIKKSNQKTLPPQQNANNKENRIKRVFSHGESVQKISNKRNIETELVILKEALKKQSTKLKERIKYLESELEKSKISEEEQKYIKSKIEMQRIENEMYEKKVRELEEERQNMYLVMFKKGQEAQRFQGIEEKTISQMTEDRIILNFLHDAFYYFFVNKGDSKEHLQAILTMLNFTPQQKDEVLRSCSKRKSPF</sequence>
<feature type="compositionally biased region" description="Polar residues" evidence="2">
    <location>
        <begin position="1895"/>
        <end position="1906"/>
    </location>
</feature>
<feature type="compositionally biased region" description="Basic and acidic residues" evidence="2">
    <location>
        <begin position="350"/>
        <end position="361"/>
    </location>
</feature>
<evidence type="ECO:0000256" key="2">
    <source>
        <dbReference type="SAM" id="MobiDB-lite"/>
    </source>
</evidence>
<accession>A0A0K0EUJ3</accession>
<feature type="region of interest" description="Disordered" evidence="2">
    <location>
        <begin position="1666"/>
        <end position="1697"/>
    </location>
</feature>
<feature type="region of interest" description="Disordered" evidence="2">
    <location>
        <begin position="642"/>
        <end position="664"/>
    </location>
</feature>
<feature type="coiled-coil region" evidence="1">
    <location>
        <begin position="1329"/>
        <end position="1430"/>
    </location>
</feature>
<reference evidence="3" key="1">
    <citation type="submission" date="2014-07" db="EMBL/GenBank/DDBJ databases">
        <authorList>
            <person name="Martin A.A"/>
            <person name="De Silva N."/>
        </authorList>
    </citation>
    <scope>NUCLEOTIDE SEQUENCE</scope>
</reference>
<protein>
    <submittedName>
        <fullName evidence="4">C3H1-type domain-containing protein</fullName>
    </submittedName>
</protein>
<feature type="region of interest" description="Disordered" evidence="2">
    <location>
        <begin position="121"/>
        <end position="174"/>
    </location>
</feature>
<feature type="compositionally biased region" description="Polar residues" evidence="2">
    <location>
        <begin position="129"/>
        <end position="144"/>
    </location>
</feature>
<keyword evidence="3" id="KW-1185">Reference proteome</keyword>
<feature type="coiled-coil region" evidence="1">
    <location>
        <begin position="1213"/>
        <end position="1240"/>
    </location>
</feature>
<keyword evidence="1" id="KW-0175">Coiled coil</keyword>
<feature type="coiled-coil region" evidence="1">
    <location>
        <begin position="1114"/>
        <end position="1141"/>
    </location>
</feature>
<evidence type="ECO:0000313" key="3">
    <source>
        <dbReference type="Proteomes" id="UP000035680"/>
    </source>
</evidence>
<name>A0A0K0EUJ3_STRVS</name>
<organism evidence="3 4">
    <name type="scientific">Strongyloides venezuelensis</name>
    <name type="common">Threadworm</name>
    <dbReference type="NCBI Taxonomy" id="75913"/>
    <lineage>
        <taxon>Eukaryota</taxon>
        <taxon>Metazoa</taxon>
        <taxon>Ecdysozoa</taxon>
        <taxon>Nematoda</taxon>
        <taxon>Chromadorea</taxon>
        <taxon>Rhabditida</taxon>
        <taxon>Tylenchina</taxon>
        <taxon>Panagrolaimomorpha</taxon>
        <taxon>Strongyloidoidea</taxon>
        <taxon>Strongyloididae</taxon>
        <taxon>Strongyloides</taxon>
    </lineage>
</organism>